<feature type="compositionally biased region" description="Low complexity" evidence="2">
    <location>
        <begin position="81"/>
        <end position="93"/>
    </location>
</feature>
<dbReference type="EMBL" id="ML995859">
    <property type="protein sequence ID" value="KAF2767204.1"/>
    <property type="molecule type" value="Genomic_DNA"/>
</dbReference>
<accession>A0A6G1L4P3</accession>
<evidence type="ECO:0000313" key="3">
    <source>
        <dbReference type="EMBL" id="KAF2767204.1"/>
    </source>
</evidence>
<evidence type="ECO:0000256" key="2">
    <source>
        <dbReference type="SAM" id="MobiDB-lite"/>
    </source>
</evidence>
<keyword evidence="4" id="KW-1185">Reference proteome</keyword>
<keyword evidence="1" id="KW-0175">Coiled coil</keyword>
<feature type="compositionally biased region" description="Basic and acidic residues" evidence="2">
    <location>
        <begin position="401"/>
        <end position="411"/>
    </location>
</feature>
<reference evidence="3" key="1">
    <citation type="journal article" date="2020" name="Stud. Mycol.">
        <title>101 Dothideomycetes genomes: a test case for predicting lifestyles and emergence of pathogens.</title>
        <authorList>
            <person name="Haridas S."/>
            <person name="Albert R."/>
            <person name="Binder M."/>
            <person name="Bloem J."/>
            <person name="Labutti K."/>
            <person name="Salamov A."/>
            <person name="Andreopoulos B."/>
            <person name="Baker S."/>
            <person name="Barry K."/>
            <person name="Bills G."/>
            <person name="Bluhm B."/>
            <person name="Cannon C."/>
            <person name="Castanera R."/>
            <person name="Culley D."/>
            <person name="Daum C."/>
            <person name="Ezra D."/>
            <person name="Gonzalez J."/>
            <person name="Henrissat B."/>
            <person name="Kuo A."/>
            <person name="Liang C."/>
            <person name="Lipzen A."/>
            <person name="Lutzoni F."/>
            <person name="Magnuson J."/>
            <person name="Mondo S."/>
            <person name="Nolan M."/>
            <person name="Ohm R."/>
            <person name="Pangilinan J."/>
            <person name="Park H.-J."/>
            <person name="Ramirez L."/>
            <person name="Alfaro M."/>
            <person name="Sun H."/>
            <person name="Tritt A."/>
            <person name="Yoshinaga Y."/>
            <person name="Zwiers L.-H."/>
            <person name="Turgeon B."/>
            <person name="Goodwin S."/>
            <person name="Spatafora J."/>
            <person name="Crous P."/>
            <person name="Grigoriev I."/>
        </authorList>
    </citation>
    <scope>NUCLEOTIDE SEQUENCE</scope>
    <source>
        <strain evidence="3">CBS 116005</strain>
    </source>
</reference>
<feature type="region of interest" description="Disordered" evidence="2">
    <location>
        <begin position="391"/>
        <end position="431"/>
    </location>
</feature>
<name>A0A6G1L4P3_9PEZI</name>
<proteinExistence type="predicted"/>
<feature type="compositionally biased region" description="Basic residues" evidence="2">
    <location>
        <begin position="421"/>
        <end position="431"/>
    </location>
</feature>
<evidence type="ECO:0000313" key="4">
    <source>
        <dbReference type="Proteomes" id="UP000799436"/>
    </source>
</evidence>
<dbReference type="Proteomes" id="UP000799436">
    <property type="component" value="Unassembled WGS sequence"/>
</dbReference>
<feature type="compositionally biased region" description="Basic and acidic residues" evidence="2">
    <location>
        <begin position="228"/>
        <end position="241"/>
    </location>
</feature>
<sequence length="431" mass="47455">MASNFDYILVGGVPVSEAVMVAASEAQKRRRQPASAASAADVVSRAGDLDTDVDGSDLGACDLSHLDDKASQTRNNAPRPRASGTKRTTTSASRKTKLTMADETIEELAHLKHMNEQLQKGAQKLNDDREELRQQHATDRAELARLNALLKEYQCRATAHDIGGCQFHQTAQLMEEENKALRTELIDLHHVYDLLTRSCVASGTRTVKAGDTFGDLLSEQTSVAESDGATRTDSASHHGTIDENLDTANEEIRATPFSTNDLHTTLNRPNNVCFAPESPFLPRDEFRTTQNYSSLFHTNPSSNISTRPAPSLKHKASQFFHTGSKLQQSKSLYNLSPDTNMDADAVATSPPDSICGWHSKGACRRTTANEALRTGAFCVLIYKDLRQNNITEEAPENTEEETTKNANEETAKSSFTARVSNMKKHFRFGRK</sequence>
<feature type="coiled-coil region" evidence="1">
    <location>
        <begin position="101"/>
        <end position="149"/>
    </location>
</feature>
<dbReference type="AlphaFoldDB" id="A0A6G1L4P3"/>
<feature type="region of interest" description="Disordered" evidence="2">
    <location>
        <begin position="221"/>
        <end position="247"/>
    </location>
</feature>
<protein>
    <submittedName>
        <fullName evidence="3">Uncharacterized protein</fullName>
    </submittedName>
</protein>
<gene>
    <name evidence="3" type="ORF">EJ03DRAFT_353248</name>
</gene>
<dbReference type="OrthoDB" id="10626001at2759"/>
<evidence type="ECO:0000256" key="1">
    <source>
        <dbReference type="SAM" id="Coils"/>
    </source>
</evidence>
<feature type="region of interest" description="Disordered" evidence="2">
    <location>
        <begin position="64"/>
        <end position="96"/>
    </location>
</feature>
<organism evidence="3 4">
    <name type="scientific">Teratosphaeria nubilosa</name>
    <dbReference type="NCBI Taxonomy" id="161662"/>
    <lineage>
        <taxon>Eukaryota</taxon>
        <taxon>Fungi</taxon>
        <taxon>Dikarya</taxon>
        <taxon>Ascomycota</taxon>
        <taxon>Pezizomycotina</taxon>
        <taxon>Dothideomycetes</taxon>
        <taxon>Dothideomycetidae</taxon>
        <taxon>Mycosphaerellales</taxon>
        <taxon>Teratosphaeriaceae</taxon>
        <taxon>Teratosphaeria</taxon>
    </lineage>
</organism>